<dbReference type="GO" id="GO:0006788">
    <property type="term" value="P:heme oxidation"/>
    <property type="evidence" value="ECO:0007669"/>
    <property type="project" value="InterPro"/>
</dbReference>
<organism evidence="1 2">
    <name type="scientific">Iodobacter fluviatilis</name>
    <dbReference type="NCBI Taxonomy" id="537"/>
    <lineage>
        <taxon>Bacteria</taxon>
        <taxon>Pseudomonadati</taxon>
        <taxon>Pseudomonadota</taxon>
        <taxon>Betaproteobacteria</taxon>
        <taxon>Neisseriales</taxon>
        <taxon>Chitinibacteraceae</taxon>
        <taxon>Iodobacter</taxon>
    </lineage>
</organism>
<accession>A0A7G3G622</accession>
<proteinExistence type="predicted"/>
<evidence type="ECO:0000313" key="2">
    <source>
        <dbReference type="Proteomes" id="UP000515917"/>
    </source>
</evidence>
<dbReference type="Gene3D" id="1.20.910.10">
    <property type="entry name" value="Heme oxygenase-like"/>
    <property type="match status" value="1"/>
</dbReference>
<protein>
    <submittedName>
        <fullName evidence="1">Biliverdin-producing heme oxygenase</fullName>
    </submittedName>
</protein>
<reference evidence="1 2" key="1">
    <citation type="submission" date="2018-01" db="EMBL/GenBank/DDBJ databases">
        <title>Genome sequence of Iodobacter sp. strain PCH194 isolated from Indian Trans-Himalaya.</title>
        <authorList>
            <person name="Kumar V."/>
            <person name="Thakur V."/>
            <person name="Kumar S."/>
            <person name="Singh D."/>
        </authorList>
    </citation>
    <scope>NUCLEOTIDE SEQUENCE [LARGE SCALE GENOMIC DNA]</scope>
    <source>
        <strain evidence="1 2">PCH194</strain>
    </source>
</reference>
<dbReference type="InterPro" id="IPR016053">
    <property type="entry name" value="Haem_Oase-like"/>
</dbReference>
<dbReference type="RefSeq" id="WP_130105252.1">
    <property type="nucleotide sequence ID" value="NZ_CP025781.1"/>
</dbReference>
<name>A0A7G3G622_9NEIS</name>
<dbReference type="Pfam" id="PF01126">
    <property type="entry name" value="Heme_oxygenase"/>
    <property type="match status" value="1"/>
</dbReference>
<dbReference type="AlphaFoldDB" id="A0A7G3G622"/>
<sequence length="193" mass="21448">MNAVAELSRTQALKALTTDTHDQLDKRIMANKPFANRDNYARFLIAQYGFLRDCDPLYDNPDLAALFPDLAERRRYDRIAADITDLERSLPEHDTLPALEHTQDIPTALGWMYVTEGSKLGAAILLKMAASLGLSEEFGARHLAGAPEGRAKNWREFVAVLDGITLSATEETRAVAGAKAAFTRMNNHLDQVY</sequence>
<dbReference type="Proteomes" id="UP000515917">
    <property type="component" value="Chromosome"/>
</dbReference>
<gene>
    <name evidence="1" type="ORF">C1H71_03065</name>
</gene>
<dbReference type="GO" id="GO:0004392">
    <property type="term" value="F:heme oxygenase (decyclizing) activity"/>
    <property type="evidence" value="ECO:0007669"/>
    <property type="project" value="InterPro"/>
</dbReference>
<keyword evidence="2" id="KW-1185">Reference proteome</keyword>
<dbReference type="InterPro" id="IPR016084">
    <property type="entry name" value="Haem_Oase-like_multi-hlx"/>
</dbReference>
<dbReference type="EMBL" id="CP025781">
    <property type="protein sequence ID" value="QBC42634.1"/>
    <property type="molecule type" value="Genomic_DNA"/>
</dbReference>
<dbReference type="CDD" id="cd19166">
    <property type="entry name" value="HemeO-bac"/>
    <property type="match status" value="1"/>
</dbReference>
<evidence type="ECO:0000313" key="1">
    <source>
        <dbReference type="EMBL" id="QBC42634.1"/>
    </source>
</evidence>
<dbReference type="KEGG" id="ifl:C1H71_03065"/>
<dbReference type="SUPFAM" id="SSF48613">
    <property type="entry name" value="Heme oxygenase-like"/>
    <property type="match status" value="1"/>
</dbReference>